<dbReference type="GO" id="GO:0000922">
    <property type="term" value="C:spindle pole"/>
    <property type="evidence" value="ECO:0007669"/>
    <property type="project" value="InterPro"/>
</dbReference>
<feature type="region of interest" description="Disordered" evidence="2">
    <location>
        <begin position="442"/>
        <end position="483"/>
    </location>
</feature>
<evidence type="ECO:0000313" key="3">
    <source>
        <dbReference type="Proteomes" id="UP000515158"/>
    </source>
</evidence>
<evidence type="ECO:0000313" key="4">
    <source>
        <dbReference type="RefSeq" id="XP_034244751.1"/>
    </source>
</evidence>
<proteinExistence type="predicted"/>
<feature type="compositionally biased region" description="Low complexity" evidence="2">
    <location>
        <begin position="525"/>
        <end position="536"/>
    </location>
</feature>
<organism evidence="4">
    <name type="scientific">Thrips palmi</name>
    <name type="common">Melon thrips</name>
    <dbReference type="NCBI Taxonomy" id="161013"/>
    <lineage>
        <taxon>Eukaryota</taxon>
        <taxon>Metazoa</taxon>
        <taxon>Ecdysozoa</taxon>
        <taxon>Arthropoda</taxon>
        <taxon>Hexapoda</taxon>
        <taxon>Insecta</taxon>
        <taxon>Pterygota</taxon>
        <taxon>Neoptera</taxon>
        <taxon>Paraneoptera</taxon>
        <taxon>Thysanoptera</taxon>
        <taxon>Terebrantia</taxon>
        <taxon>Thripoidea</taxon>
        <taxon>Thripidae</taxon>
        <taxon>Thrips</taxon>
    </lineage>
</organism>
<keyword evidence="3" id="KW-1185">Reference proteome</keyword>
<protein>
    <submittedName>
        <fullName evidence="4">Trichohyalin-like isoform X1</fullName>
    </submittedName>
</protein>
<sequence length="657" mass="75527">MDLMDLRAFIEGQKHRLRQDRAALRYDHSAKPPPENFLHSSSPTTSSQNTSVNEEIESSQVSALLSERINNLNNFKSQVRTNGEGNENFDYQLECSTQPGSQSVLDENIQKGEKEACEEQPSRDREVEKLQEKFASVPFWDNFGRSATAKRWSSDAPGAMVRVGEFSPANPDLQAPGKALLGLGEYEERRRQLLEKKKQEYKEYLSHSRNVLQRTDHLVHHAPQKSDLENSNAVNGLMHKVTDHVPPSISVDAATQTESWLTEQASRDTQPAQVTLSVRDSTSPIPQLSPRDKLNMELRHHCAPCFVSRAHSSQTAEQLPDARVRQLQLQEELRQQIEEKRRLEAERREQERLEEEALQRRVAEQQARLQAEYERDEKLRREREIQKQQQIEEFQRRQEELRAESEAIKLEERRQKLEAAEAFNQKQMEHAQLDPSKVARNAHLAPPSEPAPLSILKSTSPPLRSPRRTARGSQYSDEYLNPEPLSPRALIKVLEGPTLPKQQAYLEDSLPIPLMPATRRSPKVSPQRSPNRSPQRSPRRSPHRSPHHSPSRFVAAPALASRRLPKAQPKPRGPSEAMQNLEERWKVPAVQKNVCTRGKQSAQDSNTGNVLTQLGAFRRQLQMEHMRMEEKVREKHQPNQYHQQVYQQHSSQRSNYI</sequence>
<reference evidence="4" key="1">
    <citation type="submission" date="2025-08" db="UniProtKB">
        <authorList>
            <consortium name="RefSeq"/>
        </authorList>
    </citation>
    <scope>IDENTIFICATION</scope>
    <source>
        <tissue evidence="4">Total insect</tissue>
    </source>
</reference>
<dbReference type="GO" id="GO:0032467">
    <property type="term" value="P:positive regulation of cytokinesis"/>
    <property type="evidence" value="ECO:0007669"/>
    <property type="project" value="InterPro"/>
</dbReference>
<feature type="coiled-coil region" evidence="1">
    <location>
        <begin position="326"/>
        <end position="420"/>
    </location>
</feature>
<dbReference type="GO" id="GO:0005874">
    <property type="term" value="C:microtubule"/>
    <property type="evidence" value="ECO:0007669"/>
    <property type="project" value="InterPro"/>
</dbReference>
<dbReference type="GO" id="GO:0005813">
    <property type="term" value="C:centrosome"/>
    <property type="evidence" value="ECO:0007669"/>
    <property type="project" value="InterPro"/>
</dbReference>
<feature type="region of interest" description="Disordered" evidence="2">
    <location>
        <begin position="514"/>
        <end position="584"/>
    </location>
</feature>
<evidence type="ECO:0000256" key="2">
    <source>
        <dbReference type="SAM" id="MobiDB-lite"/>
    </source>
</evidence>
<feature type="compositionally biased region" description="Basic residues" evidence="2">
    <location>
        <begin position="537"/>
        <end position="550"/>
    </location>
</feature>
<dbReference type="Proteomes" id="UP000515158">
    <property type="component" value="Unplaced"/>
</dbReference>
<dbReference type="AlphaFoldDB" id="A0A6P8Z4P3"/>
<evidence type="ECO:0000256" key="1">
    <source>
        <dbReference type="SAM" id="Coils"/>
    </source>
</evidence>
<dbReference type="GeneID" id="117647218"/>
<name>A0A6P8Z4P3_THRPL</name>
<dbReference type="KEGG" id="tpal:117647218"/>
<gene>
    <name evidence="4" type="primary">LOC117647218</name>
</gene>
<keyword evidence="1" id="KW-0175">Coiled coil</keyword>
<feature type="region of interest" description="Disordered" evidence="2">
    <location>
        <begin position="261"/>
        <end position="290"/>
    </location>
</feature>
<dbReference type="InterPro" id="IPR026708">
    <property type="entry name" value="CSPP1"/>
</dbReference>
<dbReference type="PANTHER" id="PTHR21616:SF2">
    <property type="entry name" value="CENTROSOME AND SPINDLE POLE-ASSOCIATED PROTEIN 1"/>
    <property type="match status" value="1"/>
</dbReference>
<dbReference type="InParanoid" id="A0A6P8Z4P3"/>
<feature type="region of interest" description="Disordered" evidence="2">
    <location>
        <begin position="631"/>
        <end position="657"/>
    </location>
</feature>
<accession>A0A6P8Z4P3</accession>
<dbReference type="OrthoDB" id="7735955at2759"/>
<dbReference type="PANTHER" id="PTHR21616">
    <property type="entry name" value="CENTROSOME SPINDLE POLE ASSOCIATED PROTEIN"/>
    <property type="match status" value="1"/>
</dbReference>
<feature type="compositionally biased region" description="Low complexity" evidence="2">
    <location>
        <begin position="40"/>
        <end position="51"/>
    </location>
</feature>
<dbReference type="RefSeq" id="XP_034244751.1">
    <property type="nucleotide sequence ID" value="XM_034388860.1"/>
</dbReference>
<feature type="compositionally biased region" description="Polar residues" evidence="2">
    <location>
        <begin position="261"/>
        <end position="286"/>
    </location>
</feature>
<feature type="compositionally biased region" description="Low complexity" evidence="2">
    <location>
        <begin position="640"/>
        <end position="657"/>
    </location>
</feature>
<feature type="region of interest" description="Disordered" evidence="2">
    <location>
        <begin position="28"/>
        <end position="57"/>
    </location>
</feature>